<evidence type="ECO:0000256" key="1">
    <source>
        <dbReference type="ARBA" id="ARBA00004127"/>
    </source>
</evidence>
<dbReference type="OMA" id="WINVIMG"/>
<accession>A0A8I6RVG8</accession>
<evidence type="ECO:0000256" key="2">
    <source>
        <dbReference type="ARBA" id="ARBA00022448"/>
    </source>
</evidence>
<protein>
    <recommendedName>
        <fullName evidence="8">Major facilitator superfamily (MFS) profile domain-containing protein</fullName>
    </recommendedName>
</protein>
<comment type="subcellular location">
    <subcellularLocation>
        <location evidence="1">Endomembrane system</location>
        <topology evidence="1">Multi-pass membrane protein</topology>
    </subcellularLocation>
</comment>
<evidence type="ECO:0000256" key="5">
    <source>
        <dbReference type="ARBA" id="ARBA00023136"/>
    </source>
</evidence>
<feature type="transmembrane region" description="Helical" evidence="6">
    <location>
        <begin position="423"/>
        <end position="445"/>
    </location>
</feature>
<feature type="transmembrane region" description="Helical" evidence="6">
    <location>
        <begin position="236"/>
        <end position="259"/>
    </location>
</feature>
<dbReference type="OrthoDB" id="370281at2759"/>
<feature type="transmembrane region" description="Helical" evidence="6">
    <location>
        <begin position="486"/>
        <end position="506"/>
    </location>
</feature>
<dbReference type="GO" id="GO:0005765">
    <property type="term" value="C:lysosomal membrane"/>
    <property type="evidence" value="ECO:0007669"/>
    <property type="project" value="TreeGrafter"/>
</dbReference>
<dbReference type="PANTHER" id="PTHR23510">
    <property type="entry name" value="INNER MEMBRANE TRANSPORT PROTEIN YAJR"/>
    <property type="match status" value="1"/>
</dbReference>
<keyword evidence="5 6" id="KW-0472">Membrane</keyword>
<dbReference type="GO" id="GO:0022857">
    <property type="term" value="F:transmembrane transporter activity"/>
    <property type="evidence" value="ECO:0007669"/>
    <property type="project" value="InterPro"/>
</dbReference>
<feature type="transmembrane region" description="Helical" evidence="6">
    <location>
        <begin position="329"/>
        <end position="350"/>
    </location>
</feature>
<keyword evidence="7" id="KW-0732">Signal</keyword>
<dbReference type="InterPro" id="IPR051068">
    <property type="entry name" value="MFS_Domain-Containing_Protein"/>
</dbReference>
<dbReference type="PANTHER" id="PTHR23510:SF3">
    <property type="entry name" value="MAJOR FACILITATOR SUPERFAMILY DOMAIN-CONTAINING PROTEIN 8"/>
    <property type="match status" value="1"/>
</dbReference>
<evidence type="ECO:0000256" key="4">
    <source>
        <dbReference type="ARBA" id="ARBA00022989"/>
    </source>
</evidence>
<feature type="transmembrane region" description="Helical" evidence="6">
    <location>
        <begin position="100"/>
        <end position="119"/>
    </location>
</feature>
<feature type="transmembrane region" description="Helical" evidence="6">
    <location>
        <begin position="289"/>
        <end position="309"/>
    </location>
</feature>
<dbReference type="CDD" id="cd17326">
    <property type="entry name" value="MFS_MFSD8"/>
    <property type="match status" value="1"/>
</dbReference>
<dbReference type="Proteomes" id="UP000494040">
    <property type="component" value="Unassembled WGS sequence"/>
</dbReference>
<evidence type="ECO:0000313" key="9">
    <source>
        <dbReference type="EnsemblMetazoa" id="XP_014250949.1"/>
    </source>
</evidence>
<dbReference type="InterPro" id="IPR020846">
    <property type="entry name" value="MFS_dom"/>
</dbReference>
<organism evidence="9 10">
    <name type="scientific">Cimex lectularius</name>
    <name type="common">Bed bug</name>
    <name type="synonym">Acanthia lectularia</name>
    <dbReference type="NCBI Taxonomy" id="79782"/>
    <lineage>
        <taxon>Eukaryota</taxon>
        <taxon>Metazoa</taxon>
        <taxon>Ecdysozoa</taxon>
        <taxon>Arthropoda</taxon>
        <taxon>Hexapoda</taxon>
        <taxon>Insecta</taxon>
        <taxon>Pterygota</taxon>
        <taxon>Neoptera</taxon>
        <taxon>Paraneoptera</taxon>
        <taxon>Hemiptera</taxon>
        <taxon>Heteroptera</taxon>
        <taxon>Panheteroptera</taxon>
        <taxon>Cimicomorpha</taxon>
        <taxon>Cimicidae</taxon>
        <taxon>Cimex</taxon>
    </lineage>
</organism>
<feature type="signal peptide" evidence="7">
    <location>
        <begin position="1"/>
        <end position="18"/>
    </location>
</feature>
<feature type="transmembrane region" description="Helical" evidence="6">
    <location>
        <begin position="66"/>
        <end position="88"/>
    </location>
</feature>
<dbReference type="KEGG" id="clec:106667504"/>
<dbReference type="InterPro" id="IPR011701">
    <property type="entry name" value="MFS"/>
</dbReference>
<feature type="transmembrane region" description="Helical" evidence="6">
    <location>
        <begin position="131"/>
        <end position="150"/>
    </location>
</feature>
<feature type="transmembrane region" description="Helical" evidence="6">
    <location>
        <begin position="194"/>
        <end position="216"/>
    </location>
</feature>
<dbReference type="AlphaFoldDB" id="A0A8I6RVG8"/>
<dbReference type="Pfam" id="PF07690">
    <property type="entry name" value="MFS_1"/>
    <property type="match status" value="1"/>
</dbReference>
<dbReference type="EnsemblMetazoa" id="XM_014395463.1">
    <property type="protein sequence ID" value="XP_014250949.1"/>
    <property type="gene ID" value="LOC106667504"/>
</dbReference>
<dbReference type="InterPro" id="IPR036259">
    <property type="entry name" value="MFS_trans_sf"/>
</dbReference>
<dbReference type="SUPFAM" id="SSF103473">
    <property type="entry name" value="MFS general substrate transporter"/>
    <property type="match status" value="1"/>
</dbReference>
<evidence type="ECO:0000256" key="3">
    <source>
        <dbReference type="ARBA" id="ARBA00022692"/>
    </source>
</evidence>
<evidence type="ECO:0000256" key="7">
    <source>
        <dbReference type="SAM" id="SignalP"/>
    </source>
</evidence>
<dbReference type="Gene3D" id="1.20.1250.20">
    <property type="entry name" value="MFS general substrate transporter like domains"/>
    <property type="match status" value="1"/>
</dbReference>
<feature type="domain" description="Major facilitator superfamily (MFS) profile" evidence="8">
    <location>
        <begin position="63"/>
        <end position="511"/>
    </location>
</feature>
<evidence type="ECO:0000259" key="8">
    <source>
        <dbReference type="PROSITE" id="PS50850"/>
    </source>
</evidence>
<keyword evidence="4 6" id="KW-1133">Transmembrane helix</keyword>
<evidence type="ECO:0000313" key="10">
    <source>
        <dbReference type="Proteomes" id="UP000494040"/>
    </source>
</evidence>
<feature type="chain" id="PRO_5035240127" description="Major facilitator superfamily (MFS) profile domain-containing protein" evidence="7">
    <location>
        <begin position="19"/>
        <end position="540"/>
    </location>
</feature>
<feature type="transmembrane region" description="Helical" evidence="6">
    <location>
        <begin position="362"/>
        <end position="381"/>
    </location>
</feature>
<name>A0A8I6RVG8_CIMLE</name>
<dbReference type="PROSITE" id="PS50850">
    <property type="entry name" value="MFS"/>
    <property type="match status" value="1"/>
</dbReference>
<evidence type="ECO:0000256" key="6">
    <source>
        <dbReference type="SAM" id="Phobius"/>
    </source>
</evidence>
<reference evidence="9" key="1">
    <citation type="submission" date="2022-01" db="UniProtKB">
        <authorList>
            <consortium name="EnsemblMetazoa"/>
        </authorList>
    </citation>
    <scope>IDENTIFICATION</scope>
</reference>
<keyword evidence="2" id="KW-0813">Transport</keyword>
<gene>
    <name evidence="9" type="primary">106667504</name>
</gene>
<keyword evidence="3 6" id="KW-0812">Transmembrane</keyword>
<feature type="transmembrane region" description="Helical" evidence="6">
    <location>
        <begin position="457"/>
        <end position="480"/>
    </location>
</feature>
<proteinExistence type="predicted"/>
<dbReference type="GO" id="GO:0012505">
    <property type="term" value="C:endomembrane system"/>
    <property type="evidence" value="ECO:0007669"/>
    <property type="project" value="UniProtKB-SubCell"/>
</dbReference>
<keyword evidence="10" id="KW-1185">Reference proteome</keyword>
<sequence>MLLHIICLVFKLYKFSNLTLVLSISKLFNKTSILNQYKTFFREKNNTLPLLETTSEYRERWISLKIMFFTTFLMSLGFSIVITGIWPYLRQLDPLATKEFMGYIVAAHPFAQMIFSPLIGWWGNWLKSSQIPFMFTMVLFVLSSGLYSSVELFSVNREYWMLSARFLIGACSANIALCRSYISSATKLEERTRAVSMISLAQVLGFIVGPGLQAAVTPLGHNGFHIWPGKLTVNMYTAAGWVNVVLGLINLILVTPLFFKEKSIAAKEAMFLSSSPSEKAAWKQIKPDYLIAWTMIIAFFAITLIFVLLESIGTTLAIEQFAWTDKEALSYIGILLSCGSIAACFIAMSIDKLSKLVGEVQLLIWGSFFLVVIGSSIYIPIGGELPLIAYKNASVDDETNRVLGCPEEQEWCLYTPAIGKYQYVIGFVLISIGYPIGITLIQTIFSKILGPRPQGVWMGLITGFGCLSRVVGPVFVVYIYTNLGTVWTFGLISALMVFSLFWLLIFKDRITNACLLALKLQNNDNEAKPEIELGDLEEAD</sequence>